<keyword evidence="4" id="KW-1185">Reference proteome</keyword>
<evidence type="ECO:0000256" key="1">
    <source>
        <dbReference type="ARBA" id="ARBA00022729"/>
    </source>
</evidence>
<dbReference type="Pfam" id="PF00497">
    <property type="entry name" value="SBP_bac_3"/>
    <property type="match status" value="1"/>
</dbReference>
<dbReference type="EMBL" id="JAAIVB010000034">
    <property type="protein sequence ID" value="NEX61189.1"/>
    <property type="molecule type" value="Genomic_DNA"/>
</dbReference>
<protein>
    <submittedName>
        <fullName evidence="3">Amino acid ABC transporter substrate-binding protein</fullName>
    </submittedName>
</protein>
<dbReference type="Gene3D" id="3.40.190.10">
    <property type="entry name" value="Periplasmic binding protein-like II"/>
    <property type="match status" value="2"/>
</dbReference>
<evidence type="ECO:0000313" key="3">
    <source>
        <dbReference type="EMBL" id="NEX61189.1"/>
    </source>
</evidence>
<dbReference type="InterPro" id="IPR001638">
    <property type="entry name" value="Solute-binding_3/MltF_N"/>
</dbReference>
<accession>A0A6B3SU83</accession>
<dbReference type="SMART" id="SM00062">
    <property type="entry name" value="PBPb"/>
    <property type="match status" value="1"/>
</dbReference>
<dbReference type="SUPFAM" id="SSF53850">
    <property type="entry name" value="Periplasmic binding protein-like II"/>
    <property type="match status" value="1"/>
</dbReference>
<gene>
    <name evidence="3" type="ORF">G3574_08865</name>
</gene>
<dbReference type="RefSeq" id="WP_205609718.1">
    <property type="nucleotide sequence ID" value="NZ_JAAIVB010000034.1"/>
</dbReference>
<evidence type="ECO:0000259" key="2">
    <source>
        <dbReference type="SMART" id="SM00062"/>
    </source>
</evidence>
<dbReference type="AlphaFoldDB" id="A0A6B3SU83"/>
<dbReference type="PANTHER" id="PTHR35936:SF6">
    <property type="entry name" value="AMINO ACID ABC TRANSPORTER SUBSTRATE-BINDING PAAT FAMILY PROTEIN"/>
    <property type="match status" value="1"/>
</dbReference>
<keyword evidence="1" id="KW-0732">Signal</keyword>
<dbReference type="Proteomes" id="UP000482155">
    <property type="component" value="Unassembled WGS sequence"/>
</dbReference>
<proteinExistence type="predicted"/>
<evidence type="ECO:0000313" key="4">
    <source>
        <dbReference type="Proteomes" id="UP000482155"/>
    </source>
</evidence>
<organism evidence="3 4">
    <name type="scientific">Noviherbaspirillum galbum</name>
    <dbReference type="NCBI Taxonomy" id="2709383"/>
    <lineage>
        <taxon>Bacteria</taxon>
        <taxon>Pseudomonadati</taxon>
        <taxon>Pseudomonadota</taxon>
        <taxon>Betaproteobacteria</taxon>
        <taxon>Burkholderiales</taxon>
        <taxon>Oxalobacteraceae</taxon>
        <taxon>Noviherbaspirillum</taxon>
    </lineage>
</organism>
<name>A0A6B3SU83_9BURK</name>
<comment type="caution">
    <text evidence="3">The sequence shown here is derived from an EMBL/GenBank/DDBJ whole genome shotgun (WGS) entry which is preliminary data.</text>
</comment>
<reference evidence="3 4" key="1">
    <citation type="submission" date="2020-02" db="EMBL/GenBank/DDBJ databases">
        <authorList>
            <person name="Kim M.K."/>
        </authorList>
    </citation>
    <scope>NUCLEOTIDE SEQUENCE [LARGE SCALE GENOMIC DNA]</scope>
    <source>
        <strain evidence="3 4">17J57-3</strain>
    </source>
</reference>
<feature type="domain" description="Solute-binding protein family 3/N-terminal" evidence="2">
    <location>
        <begin position="11"/>
        <end position="244"/>
    </location>
</feature>
<sequence>MVLPLAWAQESLRIRVTEFAPNYFQKEGRWGGLDVELAEALIREAGFQSMYLDLPWSRALGYLQSGELDVMMNVSRTPDREAFMYFIGPERLSRRVLVVRREQAGLPLAGMDDLVKAAAQARSTIGIQKDARYSEAFDRRLATDSGFAQYFDPVVQGTVLPRKTLAGRNLGFIEDEYFVAYQLRNNPDFQELAIHPLALFADPVYFGVSKAIDPDKLRRLESAFQRLEKSGVLARIRARWAAQK</sequence>
<dbReference type="PANTHER" id="PTHR35936">
    <property type="entry name" value="MEMBRANE-BOUND LYTIC MUREIN TRANSGLYCOSYLASE F"/>
    <property type="match status" value="1"/>
</dbReference>